<gene>
    <name evidence="3" type="ORF">TPSD3_07865</name>
</gene>
<evidence type="ECO:0000313" key="3">
    <source>
        <dbReference type="EMBL" id="OUD14236.1"/>
    </source>
</evidence>
<keyword evidence="2" id="KW-0472">Membrane</keyword>
<dbReference type="SUPFAM" id="SSF54523">
    <property type="entry name" value="Pili subunits"/>
    <property type="match status" value="1"/>
</dbReference>
<keyword evidence="2" id="KW-0812">Transmembrane</keyword>
<dbReference type="RefSeq" id="WP_086488017.1">
    <property type="nucleotide sequence ID" value="NZ_MSLT01000012.1"/>
</dbReference>
<sequence length="146" mass="16700">MRKIKSGFVFLELLLVVFVISILAVVSIPAYSDYLERAKVTEALAISQPVQQHIAEYYAWHGRWPENNAVLGLPEPTQWQGRYLRQLTVNQGKIELQVALTSTELVLFFTPIIDSSNTRIVHWNCHPTEGLHEEVNPFLPSSCRNR</sequence>
<name>A0A251X8A9_9GAMM</name>
<organism evidence="3 4">
    <name type="scientific">Thioflexithrix psekupsensis</name>
    <dbReference type="NCBI Taxonomy" id="1570016"/>
    <lineage>
        <taxon>Bacteria</taxon>
        <taxon>Pseudomonadati</taxon>
        <taxon>Pseudomonadota</taxon>
        <taxon>Gammaproteobacteria</taxon>
        <taxon>Thiotrichales</taxon>
        <taxon>Thioflexithrix</taxon>
    </lineage>
</organism>
<dbReference type="Proteomes" id="UP000194798">
    <property type="component" value="Unassembled WGS sequence"/>
</dbReference>
<comment type="caution">
    <text evidence="3">The sequence shown here is derived from an EMBL/GenBank/DDBJ whole genome shotgun (WGS) entry which is preliminary data.</text>
</comment>
<dbReference type="EMBL" id="MSLT01000012">
    <property type="protein sequence ID" value="OUD14236.1"/>
    <property type="molecule type" value="Genomic_DNA"/>
</dbReference>
<evidence type="ECO:0008006" key="5">
    <source>
        <dbReference type="Google" id="ProtNLM"/>
    </source>
</evidence>
<dbReference type="InterPro" id="IPR045584">
    <property type="entry name" value="Pilin-like"/>
</dbReference>
<proteinExistence type="inferred from homology"/>
<evidence type="ECO:0000256" key="1">
    <source>
        <dbReference type="ARBA" id="ARBA00005233"/>
    </source>
</evidence>
<accession>A0A251X8A9</accession>
<dbReference type="GO" id="GO:0007155">
    <property type="term" value="P:cell adhesion"/>
    <property type="evidence" value="ECO:0007669"/>
    <property type="project" value="InterPro"/>
</dbReference>
<reference evidence="3 4" key="1">
    <citation type="submission" date="2016-12" db="EMBL/GenBank/DDBJ databases">
        <title>Thioflexothrix psekupsii D3 genome sequencing and assembly.</title>
        <authorList>
            <person name="Fomenkov A."/>
            <person name="Vincze T."/>
            <person name="Grabovich M."/>
            <person name="Anton B.P."/>
            <person name="Dubinina G."/>
            <person name="Orlova M."/>
            <person name="Belousova E."/>
            <person name="Roberts R.J."/>
        </authorList>
    </citation>
    <scope>NUCLEOTIDE SEQUENCE [LARGE SCALE GENOMIC DNA]</scope>
    <source>
        <strain evidence="3">D3</strain>
    </source>
</reference>
<keyword evidence="2" id="KW-1133">Transmembrane helix</keyword>
<dbReference type="GO" id="GO:0009289">
    <property type="term" value="C:pilus"/>
    <property type="evidence" value="ECO:0007669"/>
    <property type="project" value="InterPro"/>
</dbReference>
<keyword evidence="4" id="KW-1185">Reference proteome</keyword>
<dbReference type="Pfam" id="PF00114">
    <property type="entry name" value="Pilin"/>
    <property type="match status" value="1"/>
</dbReference>
<comment type="similarity">
    <text evidence="1">Belongs to the N-Me-Phe pilin family.</text>
</comment>
<dbReference type="Gene3D" id="3.30.700.10">
    <property type="entry name" value="Glycoprotein, Type 4 Pilin"/>
    <property type="match status" value="1"/>
</dbReference>
<evidence type="ECO:0000256" key="2">
    <source>
        <dbReference type="SAM" id="Phobius"/>
    </source>
</evidence>
<feature type="transmembrane region" description="Helical" evidence="2">
    <location>
        <begin position="7"/>
        <end position="31"/>
    </location>
</feature>
<dbReference type="OrthoDB" id="115249at2"/>
<protein>
    <recommendedName>
        <fullName evidence="5">Prepilin-type N-terminal cleavage/methylation domain-containing protein</fullName>
    </recommendedName>
</protein>
<dbReference type="AlphaFoldDB" id="A0A251X8A9"/>
<dbReference type="InterPro" id="IPR001082">
    <property type="entry name" value="Pilin"/>
</dbReference>
<evidence type="ECO:0000313" key="4">
    <source>
        <dbReference type="Proteomes" id="UP000194798"/>
    </source>
</evidence>